<name>A0A2K2H6F5_9BACT</name>
<feature type="domain" description="Zinc finger DksA/TraR C4-type" evidence="5">
    <location>
        <begin position="81"/>
        <end position="114"/>
    </location>
</feature>
<evidence type="ECO:0000256" key="1">
    <source>
        <dbReference type="ARBA" id="ARBA00022723"/>
    </source>
</evidence>
<dbReference type="SUPFAM" id="SSF57716">
    <property type="entry name" value="Glucocorticoid receptor-like (DNA-binding domain)"/>
    <property type="match status" value="1"/>
</dbReference>
<dbReference type="PROSITE" id="PS51128">
    <property type="entry name" value="ZF_DKSA_2"/>
    <property type="match status" value="1"/>
</dbReference>
<feature type="zinc finger region" description="dksA C4-type" evidence="4">
    <location>
        <begin position="84"/>
        <end position="108"/>
    </location>
</feature>
<proteinExistence type="predicted"/>
<protein>
    <recommendedName>
        <fullName evidence="5">Zinc finger DksA/TraR C4-type domain-containing protein</fullName>
    </recommendedName>
</protein>
<dbReference type="Gene3D" id="1.20.120.910">
    <property type="entry name" value="DksA, coiled-coil domain"/>
    <property type="match status" value="1"/>
</dbReference>
<keyword evidence="3" id="KW-0862">Zinc</keyword>
<keyword evidence="2" id="KW-0863">Zinc-finger</keyword>
<organism evidence="6 7">
    <name type="scientific">Geothermobacter hydrogeniphilus</name>
    <dbReference type="NCBI Taxonomy" id="1969733"/>
    <lineage>
        <taxon>Bacteria</taxon>
        <taxon>Pseudomonadati</taxon>
        <taxon>Thermodesulfobacteriota</taxon>
        <taxon>Desulfuromonadia</taxon>
        <taxon>Desulfuromonadales</taxon>
        <taxon>Geothermobacteraceae</taxon>
        <taxon>Geothermobacter</taxon>
    </lineage>
</organism>
<evidence type="ECO:0000259" key="5">
    <source>
        <dbReference type="Pfam" id="PF01258"/>
    </source>
</evidence>
<accession>A0A2K2H6F5</accession>
<dbReference type="AlphaFoldDB" id="A0A2K2H6F5"/>
<gene>
    <name evidence="6" type="ORF">C2E25_15690</name>
</gene>
<dbReference type="GO" id="GO:0008270">
    <property type="term" value="F:zinc ion binding"/>
    <property type="evidence" value="ECO:0007669"/>
    <property type="project" value="UniProtKB-KW"/>
</dbReference>
<keyword evidence="1" id="KW-0479">Metal-binding</keyword>
<evidence type="ECO:0000256" key="4">
    <source>
        <dbReference type="PROSITE-ProRule" id="PRU00510"/>
    </source>
</evidence>
<dbReference type="OrthoDB" id="9803742at2"/>
<evidence type="ECO:0000313" key="6">
    <source>
        <dbReference type="EMBL" id="PNU18830.1"/>
    </source>
</evidence>
<evidence type="ECO:0000256" key="2">
    <source>
        <dbReference type="ARBA" id="ARBA00022771"/>
    </source>
</evidence>
<evidence type="ECO:0000313" key="7">
    <source>
        <dbReference type="Proteomes" id="UP000236340"/>
    </source>
</evidence>
<dbReference type="InterPro" id="IPR000962">
    <property type="entry name" value="Znf_DskA_TraR"/>
</dbReference>
<comment type="caution">
    <text evidence="6">The sequence shown here is derived from an EMBL/GenBank/DDBJ whole genome shotgun (WGS) entry which is preliminary data.</text>
</comment>
<reference evidence="6 7" key="1">
    <citation type="journal article" date="2018" name="Genome Announc.">
        <title>Genome Sequence of Geothermobacter sp. HR-1 Iron Reducer from the Loihi Seamount.</title>
        <authorList>
            <person name="Smith H."/>
            <person name="Abuyen K."/>
            <person name="Tremblay J."/>
            <person name="Savalia P."/>
            <person name="Perez-Rodriguez I."/>
            <person name="Emerson D."/>
            <person name="Tully B."/>
            <person name="Amend J."/>
        </authorList>
    </citation>
    <scope>NUCLEOTIDE SEQUENCE [LARGE SCALE GENOMIC DNA]</scope>
    <source>
        <strain evidence="6 7">HR-1</strain>
    </source>
</reference>
<dbReference type="PANTHER" id="PTHR33823:SF4">
    <property type="entry name" value="GENERAL STRESS PROTEIN 16O"/>
    <property type="match status" value="1"/>
</dbReference>
<dbReference type="Pfam" id="PF01258">
    <property type="entry name" value="zf-dskA_traR"/>
    <property type="match status" value="1"/>
</dbReference>
<dbReference type="EMBL" id="PPFX01000049">
    <property type="protein sequence ID" value="PNU18830.1"/>
    <property type="molecule type" value="Genomic_DNA"/>
</dbReference>
<dbReference type="Proteomes" id="UP000236340">
    <property type="component" value="Unassembled WGS sequence"/>
</dbReference>
<evidence type="ECO:0000256" key="3">
    <source>
        <dbReference type="ARBA" id="ARBA00022833"/>
    </source>
</evidence>
<sequence>MSTADIRKFKDALLARRVELEKQLTSSAESAAAVDLDQPIGRLSRMDAMQQQQMTLAGRRIAEQRLQQIAAALERIATDAYGICVDCEEEIDPARLRARPESPFCVDCQERRERR</sequence>
<dbReference type="PANTHER" id="PTHR33823">
    <property type="entry name" value="RNA POLYMERASE-BINDING TRANSCRIPTION FACTOR DKSA-RELATED"/>
    <property type="match status" value="1"/>
</dbReference>